<organism evidence="1">
    <name type="scientific">Ixodes ricinus</name>
    <name type="common">Common tick</name>
    <name type="synonym">Acarus ricinus</name>
    <dbReference type="NCBI Taxonomy" id="34613"/>
    <lineage>
        <taxon>Eukaryota</taxon>
        <taxon>Metazoa</taxon>
        <taxon>Ecdysozoa</taxon>
        <taxon>Arthropoda</taxon>
        <taxon>Chelicerata</taxon>
        <taxon>Arachnida</taxon>
        <taxon>Acari</taxon>
        <taxon>Parasitiformes</taxon>
        <taxon>Ixodida</taxon>
        <taxon>Ixodoidea</taxon>
        <taxon>Ixodidae</taxon>
        <taxon>Ixodinae</taxon>
        <taxon>Ixodes</taxon>
    </lineage>
</organism>
<dbReference type="AlphaFoldDB" id="V5HFY0"/>
<dbReference type="PANTHER" id="PTHR15665:SF1">
    <property type="entry name" value="PROTEIN ASTEROID HOMOLOG 1"/>
    <property type="match status" value="1"/>
</dbReference>
<dbReference type="EMBL" id="GANP01012060">
    <property type="protein sequence ID" value="JAB72408.1"/>
    <property type="molecule type" value="mRNA"/>
</dbReference>
<protein>
    <submittedName>
        <fullName evidence="1">Protein asteroid log 1</fullName>
    </submittedName>
</protein>
<evidence type="ECO:0000313" key="1">
    <source>
        <dbReference type="EMBL" id="JAB72408.1"/>
    </source>
</evidence>
<sequence length="180" mass="20252">MIGLLHWLQTATSVEGTISQVLVTLKSGVRDEAEKSIRDAVIRYGTRSSSFVRNLQDGSRLELLNLSGAPFPQWFAEQFFSGVLSPYLLNVAIVHKVFHLTQIDCFEMPSSYACSLPLRKTLYGLVLAAEEGSDVAVEEFDREGKNMVRRLERPSYEVSRFGRLPKLQRKYEGAGCFDQA</sequence>
<dbReference type="InterPro" id="IPR026832">
    <property type="entry name" value="Asteroid"/>
</dbReference>
<reference evidence="1" key="1">
    <citation type="journal article" date="2015" name="Sci. Rep.">
        <title>Tissue- and time-dependent transcription in Ixodes ricinus salivary glands and midguts when blood feeding on the vertebrate host.</title>
        <authorList>
            <person name="Kotsyfakis M."/>
            <person name="Schwarz A."/>
            <person name="Erhart J."/>
            <person name="Ribeiro J.M."/>
        </authorList>
    </citation>
    <scope>NUCLEOTIDE SEQUENCE</scope>
    <source>
        <tissue evidence="1">Salivary gland and midgut</tissue>
    </source>
</reference>
<accession>V5HFY0</accession>
<name>V5HFY0_IXORI</name>
<proteinExistence type="evidence at transcript level"/>
<dbReference type="PANTHER" id="PTHR15665">
    <property type="entry name" value="ASTEROID PROTEIN"/>
    <property type="match status" value="1"/>
</dbReference>